<evidence type="ECO:0000256" key="2">
    <source>
        <dbReference type="ARBA" id="ARBA00022723"/>
    </source>
</evidence>
<evidence type="ECO:0000256" key="4">
    <source>
        <dbReference type="ARBA" id="ARBA00023239"/>
    </source>
</evidence>
<dbReference type="PANTHER" id="PTHR33337:SF40">
    <property type="entry name" value="CENP-V_GFA DOMAIN-CONTAINING PROTEIN-RELATED"/>
    <property type="match status" value="1"/>
</dbReference>
<gene>
    <name evidence="6" type="ORF">H8S47_08630</name>
</gene>
<evidence type="ECO:0000256" key="1">
    <source>
        <dbReference type="ARBA" id="ARBA00005495"/>
    </source>
</evidence>
<dbReference type="Gene3D" id="3.90.1590.10">
    <property type="entry name" value="glutathione-dependent formaldehyde- activating enzyme (gfa)"/>
    <property type="match status" value="1"/>
</dbReference>
<name>A0ABR7AMR3_9SPHN</name>
<dbReference type="Pfam" id="PF04828">
    <property type="entry name" value="GFA"/>
    <property type="match status" value="1"/>
</dbReference>
<dbReference type="InterPro" id="IPR011057">
    <property type="entry name" value="Mss4-like_sf"/>
</dbReference>
<dbReference type="InterPro" id="IPR006913">
    <property type="entry name" value="CENP-V/GFA"/>
</dbReference>
<dbReference type="Proteomes" id="UP000597613">
    <property type="component" value="Unassembled WGS sequence"/>
</dbReference>
<comment type="caution">
    <text evidence="6">The sequence shown here is derived from an EMBL/GenBank/DDBJ whole genome shotgun (WGS) entry which is preliminary data.</text>
</comment>
<dbReference type="RefSeq" id="WP_187503479.1">
    <property type="nucleotide sequence ID" value="NZ_CP162536.1"/>
</dbReference>
<evidence type="ECO:0000259" key="5">
    <source>
        <dbReference type="PROSITE" id="PS51891"/>
    </source>
</evidence>
<comment type="similarity">
    <text evidence="1">Belongs to the Gfa family.</text>
</comment>
<dbReference type="SUPFAM" id="SSF51316">
    <property type="entry name" value="Mss4-like"/>
    <property type="match status" value="1"/>
</dbReference>
<proteinExistence type="inferred from homology"/>
<keyword evidence="2" id="KW-0479">Metal-binding</keyword>
<keyword evidence="3" id="KW-0862">Zinc</keyword>
<dbReference type="PANTHER" id="PTHR33337">
    <property type="entry name" value="GFA DOMAIN-CONTAINING PROTEIN"/>
    <property type="match status" value="1"/>
</dbReference>
<feature type="domain" description="CENP-V/GFA" evidence="5">
    <location>
        <begin position="5"/>
        <end position="119"/>
    </location>
</feature>
<organism evidence="6 7">
    <name type="scientific">Sphingomonas albertensis</name>
    <dbReference type="NCBI Taxonomy" id="2762591"/>
    <lineage>
        <taxon>Bacteria</taxon>
        <taxon>Pseudomonadati</taxon>
        <taxon>Pseudomonadota</taxon>
        <taxon>Alphaproteobacteria</taxon>
        <taxon>Sphingomonadales</taxon>
        <taxon>Sphingomonadaceae</taxon>
        <taxon>Sphingomonas</taxon>
    </lineage>
</organism>
<keyword evidence="7" id="KW-1185">Reference proteome</keyword>
<accession>A0ABR7AMR3</accession>
<protein>
    <submittedName>
        <fullName evidence="6">GFA family protein</fullName>
    </submittedName>
</protein>
<evidence type="ECO:0000256" key="3">
    <source>
        <dbReference type="ARBA" id="ARBA00022833"/>
    </source>
</evidence>
<dbReference type="EMBL" id="JACONT010000015">
    <property type="protein sequence ID" value="MBC3941748.1"/>
    <property type="molecule type" value="Genomic_DNA"/>
</dbReference>
<keyword evidence="4" id="KW-0456">Lyase</keyword>
<reference evidence="6 7" key="1">
    <citation type="submission" date="2020-08" db="EMBL/GenBank/DDBJ databases">
        <title>Putative novel bacterial strains isolated from necrotic wheat leaf tissues caused by Xanthomonas translucens.</title>
        <authorList>
            <person name="Tambong J.T."/>
        </authorList>
    </citation>
    <scope>NUCLEOTIDE SEQUENCE [LARGE SCALE GENOMIC DNA]</scope>
    <source>
        <strain evidence="7">DOAB 1063</strain>
    </source>
</reference>
<sequence>MTTKMTGRCHCGAIHYETQGEPEHHALCHCGDCRRSSGAPMVGWIAFKTEQVTISGDPVTYESSASGRRQFCGRCGTGLFYANAEFLPGIIDVQSCTLDDPEAVTPGAHIQVADRLSWMADVAALPAFERYPGM</sequence>
<evidence type="ECO:0000313" key="6">
    <source>
        <dbReference type="EMBL" id="MBC3941748.1"/>
    </source>
</evidence>
<dbReference type="PROSITE" id="PS51891">
    <property type="entry name" value="CENP_V_GFA"/>
    <property type="match status" value="1"/>
</dbReference>
<evidence type="ECO:0000313" key="7">
    <source>
        <dbReference type="Proteomes" id="UP000597613"/>
    </source>
</evidence>